<feature type="non-terminal residue" evidence="3">
    <location>
        <position position="80"/>
    </location>
</feature>
<comment type="caution">
    <text evidence="3">The sequence shown here is derived from an EMBL/GenBank/DDBJ whole genome shotgun (WGS) entry which is preliminary data.</text>
</comment>
<evidence type="ECO:0000259" key="2">
    <source>
        <dbReference type="Pfam" id="PF11760"/>
    </source>
</evidence>
<name>A0A0F9GTH0_9ZZZZ</name>
<evidence type="ECO:0000313" key="3">
    <source>
        <dbReference type="EMBL" id="KKL66392.1"/>
    </source>
</evidence>
<dbReference type="EMBL" id="LAZR01027221">
    <property type="protein sequence ID" value="KKL66392.1"/>
    <property type="molecule type" value="Genomic_DNA"/>
</dbReference>
<dbReference type="InterPro" id="IPR052553">
    <property type="entry name" value="CbiG_hydrolase"/>
</dbReference>
<dbReference type="PANTHER" id="PTHR37477">
    <property type="entry name" value="COBALT-PRECORRIN-5A HYDROLASE"/>
    <property type="match status" value="1"/>
</dbReference>
<dbReference type="InterPro" id="IPR038029">
    <property type="entry name" value="GbiG_N_sf"/>
</dbReference>
<keyword evidence="1" id="KW-0812">Transmembrane</keyword>
<proteinExistence type="predicted"/>
<keyword evidence="1" id="KW-1133">Transmembrane helix</keyword>
<gene>
    <name evidence="3" type="ORF">LCGC14_2145420</name>
</gene>
<dbReference type="PANTHER" id="PTHR37477:SF1">
    <property type="entry name" value="COBALT-PRECORRIN-5A HYDROLASE"/>
    <property type="match status" value="1"/>
</dbReference>
<dbReference type="Pfam" id="PF11760">
    <property type="entry name" value="CbiG_N"/>
    <property type="match status" value="1"/>
</dbReference>
<feature type="transmembrane region" description="Helical" evidence="1">
    <location>
        <begin position="61"/>
        <end position="78"/>
    </location>
</feature>
<evidence type="ECO:0000256" key="1">
    <source>
        <dbReference type="SAM" id="Phobius"/>
    </source>
</evidence>
<dbReference type="AlphaFoldDB" id="A0A0F9GTH0"/>
<feature type="domain" description="Cobalamin synthesis G N-terminal" evidence="2">
    <location>
        <begin position="54"/>
        <end position="80"/>
    </location>
</feature>
<accession>A0A0F9GTH0</accession>
<dbReference type="InterPro" id="IPR021744">
    <property type="entry name" value="CbiG_N"/>
</dbReference>
<reference evidence="3" key="1">
    <citation type="journal article" date="2015" name="Nature">
        <title>Complex archaea that bridge the gap between prokaryotes and eukaryotes.</title>
        <authorList>
            <person name="Spang A."/>
            <person name="Saw J.H."/>
            <person name="Jorgensen S.L."/>
            <person name="Zaremba-Niedzwiedzka K."/>
            <person name="Martijn J."/>
            <person name="Lind A.E."/>
            <person name="van Eijk R."/>
            <person name="Schleper C."/>
            <person name="Guy L."/>
            <person name="Ettema T.J."/>
        </authorList>
    </citation>
    <scope>NUCLEOTIDE SEQUENCE</scope>
</reference>
<protein>
    <recommendedName>
        <fullName evidence="2">Cobalamin synthesis G N-terminal domain-containing protein</fullName>
    </recommendedName>
</protein>
<dbReference type="Gene3D" id="3.40.50.11220">
    <property type="match status" value="1"/>
</dbReference>
<organism evidence="3">
    <name type="scientific">marine sediment metagenome</name>
    <dbReference type="NCBI Taxonomy" id="412755"/>
    <lineage>
        <taxon>unclassified sequences</taxon>
        <taxon>metagenomes</taxon>
        <taxon>ecological metagenomes</taxon>
    </lineage>
</organism>
<sequence length="80" mass="8996">MRIAVFVLGKEGYSLACKINGGYEKTEIYAPLKLAKTINEKNIIFFDEPLSKKVSKIFNDYEVLIFVMALGIVVRVIAPL</sequence>
<keyword evidence="1" id="KW-0472">Membrane</keyword>
<dbReference type="SUPFAM" id="SSF159672">
    <property type="entry name" value="CbiG N-terminal domain-like"/>
    <property type="match status" value="1"/>
</dbReference>